<dbReference type="EMBL" id="CAJPIZ010011871">
    <property type="protein sequence ID" value="CAG2113390.1"/>
    <property type="molecule type" value="Genomic_DNA"/>
</dbReference>
<evidence type="ECO:0000313" key="2">
    <source>
        <dbReference type="Proteomes" id="UP000759131"/>
    </source>
</evidence>
<dbReference type="EMBL" id="OC866446">
    <property type="protein sequence ID" value="CAD7632960.1"/>
    <property type="molecule type" value="Genomic_DNA"/>
</dbReference>
<reference evidence="1" key="1">
    <citation type="submission" date="2020-11" db="EMBL/GenBank/DDBJ databases">
        <authorList>
            <person name="Tran Van P."/>
        </authorList>
    </citation>
    <scope>NUCLEOTIDE SEQUENCE</scope>
</reference>
<sequence>MCVFVQLVVDTNRSHDMPPKKRDSKPEKKVCDQLNSNCHELNDNCIECKVNYSCVYGQQLDLNCRPIEGITCIGETNFTRRHLCAFCYQLPQHLYNCWPNSSCDYNSRFTDETGLDVKWIECSKCFRWYHIKCHPGDLTQLEELSTVPIDNNTWKFNYYILSSAVNTTALLSMLFNCLVLMRSTSLRCVKSCGTQVLAIEIIVVSVEYLSGHRLVAISDPNAFAFPPAIQFGCVGHQCLRALFGSAFEALVRRQTRKHMQSHASDMLGGDPSAGRHVSGVRRRREIMNRNRNDFPVPALPVKNTFRPSTTAHITRLCSSVNPILFNSFMCRTGDGMSAEMAARLAPGLRFSFR</sequence>
<organism evidence="1">
    <name type="scientific">Medioppia subpectinata</name>
    <dbReference type="NCBI Taxonomy" id="1979941"/>
    <lineage>
        <taxon>Eukaryota</taxon>
        <taxon>Metazoa</taxon>
        <taxon>Ecdysozoa</taxon>
        <taxon>Arthropoda</taxon>
        <taxon>Chelicerata</taxon>
        <taxon>Arachnida</taxon>
        <taxon>Acari</taxon>
        <taxon>Acariformes</taxon>
        <taxon>Sarcoptiformes</taxon>
        <taxon>Oribatida</taxon>
        <taxon>Brachypylina</taxon>
        <taxon>Oppioidea</taxon>
        <taxon>Oppiidae</taxon>
        <taxon>Medioppia</taxon>
    </lineage>
</organism>
<evidence type="ECO:0000313" key="1">
    <source>
        <dbReference type="EMBL" id="CAD7632960.1"/>
    </source>
</evidence>
<dbReference type="Proteomes" id="UP000759131">
    <property type="component" value="Unassembled WGS sequence"/>
</dbReference>
<gene>
    <name evidence="1" type="ORF">OSB1V03_LOCUS13359</name>
</gene>
<proteinExistence type="predicted"/>
<protein>
    <submittedName>
        <fullName evidence="1">Uncharacterized protein</fullName>
    </submittedName>
</protein>
<name>A0A7R9L2V0_9ACAR</name>
<accession>A0A7R9L2V0</accession>
<dbReference type="AlphaFoldDB" id="A0A7R9L2V0"/>
<keyword evidence="2" id="KW-1185">Reference proteome</keyword>
<dbReference type="OrthoDB" id="10257855at2759"/>